<dbReference type="EMBL" id="QYSE01000007">
    <property type="protein sequence ID" value="RJF32599.1"/>
    <property type="molecule type" value="Genomic_DNA"/>
</dbReference>
<dbReference type="Proteomes" id="UP000265938">
    <property type="component" value="Unassembled WGS sequence"/>
</dbReference>
<organism evidence="4 5">
    <name type="scientific">Pseudoalteromonas gelatinilytica</name>
    <dbReference type="NCBI Taxonomy" id="1703256"/>
    <lineage>
        <taxon>Bacteria</taxon>
        <taxon>Pseudomonadati</taxon>
        <taxon>Pseudomonadota</taxon>
        <taxon>Gammaproteobacteria</taxon>
        <taxon>Alteromonadales</taxon>
        <taxon>Pseudoalteromonadaceae</taxon>
        <taxon>Pseudoalteromonas</taxon>
    </lineage>
</organism>
<evidence type="ECO:0000313" key="4">
    <source>
        <dbReference type="EMBL" id="RJF32599.1"/>
    </source>
</evidence>
<feature type="coiled-coil region" evidence="1">
    <location>
        <begin position="102"/>
        <end position="136"/>
    </location>
</feature>
<evidence type="ECO:0000313" key="5">
    <source>
        <dbReference type="Proteomes" id="UP000265938"/>
    </source>
</evidence>
<proteinExistence type="predicted"/>
<protein>
    <submittedName>
        <fullName evidence="4">DUF4124 domain-containing protein</fullName>
    </submittedName>
</protein>
<gene>
    <name evidence="4" type="ORF">D4741_19495</name>
</gene>
<keyword evidence="1" id="KW-0175">Coiled coil</keyword>
<reference evidence="4 5" key="1">
    <citation type="submission" date="2018-09" db="EMBL/GenBank/DDBJ databases">
        <title>Identification of marine bacteria producing industrial enzymes.</title>
        <authorList>
            <person name="Cheng T.H."/>
            <person name="Saidin J."/>
            <person name="Muhd D.D."/>
            <person name="Isa M.N.M."/>
            <person name="Bakar M.F.A."/>
            <person name="Ismail N."/>
        </authorList>
    </citation>
    <scope>NUCLEOTIDE SEQUENCE [LARGE SCALE GENOMIC DNA]</scope>
    <source>
        <strain evidence="4 5">MNAD 1.6</strain>
    </source>
</reference>
<comment type="caution">
    <text evidence="4">The sequence shown here is derived from an EMBL/GenBank/DDBJ whole genome shotgun (WGS) entry which is preliminary data.</text>
</comment>
<evidence type="ECO:0000259" key="3">
    <source>
        <dbReference type="Pfam" id="PF13511"/>
    </source>
</evidence>
<dbReference type="InterPro" id="IPR025392">
    <property type="entry name" value="DUF4124"/>
</dbReference>
<feature type="domain" description="DUF4124" evidence="3">
    <location>
        <begin position="33"/>
        <end position="84"/>
    </location>
</feature>
<name>A0A3A3EE91_9GAMM</name>
<dbReference type="AlphaFoldDB" id="A0A3A3EE91"/>
<evidence type="ECO:0000256" key="1">
    <source>
        <dbReference type="SAM" id="Coils"/>
    </source>
</evidence>
<sequence length="190" mass="21431">MPETLHTSLYFMHAKYLFATQSDAMFRFAFFTLALFASANSQATIYKCMIDGVATFTEQPCGKDAVIVKITPPPATNQPPATEQPEKPQKPADLSVEDYLKIQKADREIDRLQLEIKELQKQQSERIDKLNNMTQDAANRLGAPSIEDAISKQSDRINAYYKSQIAILEKQVAQLEEGKKQLTEQNSQSN</sequence>
<accession>A0A3A3EE91</accession>
<feature type="region of interest" description="Disordered" evidence="2">
    <location>
        <begin position="70"/>
        <end position="95"/>
    </location>
</feature>
<evidence type="ECO:0000256" key="2">
    <source>
        <dbReference type="SAM" id="MobiDB-lite"/>
    </source>
</evidence>
<dbReference type="Pfam" id="PF13511">
    <property type="entry name" value="DUF4124"/>
    <property type="match status" value="1"/>
</dbReference>